<dbReference type="PROSITE" id="PS50887">
    <property type="entry name" value="GGDEF"/>
    <property type="match status" value="1"/>
</dbReference>
<feature type="transmembrane region" description="Helical" evidence="3">
    <location>
        <begin position="115"/>
        <end position="136"/>
    </location>
</feature>
<keyword evidence="3" id="KW-0472">Membrane</keyword>
<evidence type="ECO:0000256" key="3">
    <source>
        <dbReference type="SAM" id="Phobius"/>
    </source>
</evidence>
<evidence type="ECO:0000259" key="4">
    <source>
        <dbReference type="PROSITE" id="PS50887"/>
    </source>
</evidence>
<dbReference type="RefSeq" id="WP_220807946.1">
    <property type="nucleotide sequence ID" value="NZ_BPMK01000007.1"/>
</dbReference>
<comment type="caution">
    <text evidence="5">The sequence shown here is derived from an EMBL/GenBank/DDBJ whole genome shotgun (WGS) entry which is preliminary data.</text>
</comment>
<dbReference type="EC" id="2.7.7.65" evidence="1"/>
<dbReference type="InterPro" id="IPR043128">
    <property type="entry name" value="Rev_trsase/Diguanyl_cyclase"/>
</dbReference>
<evidence type="ECO:0000313" key="5">
    <source>
        <dbReference type="EMBL" id="GIZ51778.1"/>
    </source>
</evidence>
<sequence>MSSTFVILLVGALLCVLMLLVLVSLLRSSIAGIREWCAANALAAGGLVLYAYGRELSPFVAYEIANGVYAAGAVALYAGFRRFFGLRVSLPVLAGSVVAFAGVIAFFHYRVDSHAARTIAVALFQGAVCAGIVMTIQRSRKNWRSRYPYYFTQGMALAVALGHFGRSAVYFVHAGDLTSLLQPAPLNLFFLSLGSFVMPALTFGAVMMVHDSMMEKAEHAANRDFLTGAWSRRAFFEIAEREMSRSQRTGRDLSLLLIDVDNFKQINDTYGHAAGDQVLIEVVLRAETVSRSIDYFSRIGGEEFAVLLPETSRAAALVVAERLRAVLERKPGLGVAAYTVSIGVATLHGTESYHDVMKRADAALYAAKATGRNRVVCEPD</sequence>
<feature type="domain" description="GGDEF" evidence="4">
    <location>
        <begin position="251"/>
        <end position="380"/>
    </location>
</feature>
<accession>A0ABQ4Q3U5</accession>
<evidence type="ECO:0000256" key="2">
    <source>
        <dbReference type="ARBA" id="ARBA00034247"/>
    </source>
</evidence>
<dbReference type="Proteomes" id="UP000887222">
    <property type="component" value="Unassembled WGS sequence"/>
</dbReference>
<dbReference type="SUPFAM" id="SSF55073">
    <property type="entry name" value="Nucleotide cyclase"/>
    <property type="match status" value="1"/>
</dbReference>
<feature type="transmembrane region" description="Helical" evidence="3">
    <location>
        <begin position="188"/>
        <end position="209"/>
    </location>
</feature>
<dbReference type="CDD" id="cd01949">
    <property type="entry name" value="GGDEF"/>
    <property type="match status" value="1"/>
</dbReference>
<evidence type="ECO:0000313" key="6">
    <source>
        <dbReference type="Proteomes" id="UP000887222"/>
    </source>
</evidence>
<dbReference type="Gene3D" id="3.30.70.270">
    <property type="match status" value="1"/>
</dbReference>
<dbReference type="SMART" id="SM00267">
    <property type="entry name" value="GGDEF"/>
    <property type="match status" value="1"/>
</dbReference>
<feature type="transmembrane region" description="Helical" evidence="3">
    <location>
        <begin position="6"/>
        <end position="26"/>
    </location>
</feature>
<organism evidence="5 6">
    <name type="scientific">Noviherbaspirillum aridicola</name>
    <dbReference type="NCBI Taxonomy" id="2849687"/>
    <lineage>
        <taxon>Bacteria</taxon>
        <taxon>Pseudomonadati</taxon>
        <taxon>Pseudomonadota</taxon>
        <taxon>Betaproteobacteria</taxon>
        <taxon>Burkholderiales</taxon>
        <taxon>Oxalobacteraceae</taxon>
        <taxon>Noviherbaspirillum</taxon>
    </lineage>
</organism>
<feature type="transmembrane region" description="Helical" evidence="3">
    <location>
        <begin position="90"/>
        <end position="109"/>
    </location>
</feature>
<dbReference type="InterPro" id="IPR029787">
    <property type="entry name" value="Nucleotide_cyclase"/>
</dbReference>
<dbReference type="PANTHER" id="PTHR45138:SF9">
    <property type="entry name" value="DIGUANYLATE CYCLASE DGCM-RELATED"/>
    <property type="match status" value="1"/>
</dbReference>
<dbReference type="EMBL" id="BPMK01000007">
    <property type="protein sequence ID" value="GIZ51778.1"/>
    <property type="molecule type" value="Genomic_DNA"/>
</dbReference>
<reference evidence="5 6" key="1">
    <citation type="journal article" date="2022" name="Int. J. Syst. Evol. Microbiol.">
        <title>Noviherbaspirillum aridicola sp. nov., isolated from an arid soil in Pakistan.</title>
        <authorList>
            <person name="Khan I.U."/>
            <person name="Saqib M."/>
            <person name="Amin A."/>
            <person name="Hussain F."/>
            <person name="Li L."/>
            <person name="Liu Y.H."/>
            <person name="Fang B.Z."/>
            <person name="Ahmed I."/>
            <person name="Li W.J."/>
        </authorList>
    </citation>
    <scope>NUCLEOTIDE SEQUENCE [LARGE SCALE GENOMIC DNA]</scope>
    <source>
        <strain evidence="5 6">NCCP-691</strain>
    </source>
</reference>
<name>A0ABQ4Q3U5_9BURK</name>
<dbReference type="Pfam" id="PF00990">
    <property type="entry name" value="GGDEF"/>
    <property type="match status" value="1"/>
</dbReference>
<gene>
    <name evidence="5" type="ORF">NCCP691_17920</name>
</gene>
<dbReference type="InterPro" id="IPR000160">
    <property type="entry name" value="GGDEF_dom"/>
</dbReference>
<comment type="catalytic activity">
    <reaction evidence="2">
        <text>2 GTP = 3',3'-c-di-GMP + 2 diphosphate</text>
        <dbReference type="Rhea" id="RHEA:24898"/>
        <dbReference type="ChEBI" id="CHEBI:33019"/>
        <dbReference type="ChEBI" id="CHEBI:37565"/>
        <dbReference type="ChEBI" id="CHEBI:58805"/>
        <dbReference type="EC" id="2.7.7.65"/>
    </reaction>
</comment>
<keyword evidence="3" id="KW-1133">Transmembrane helix</keyword>
<feature type="transmembrane region" description="Helical" evidence="3">
    <location>
        <begin position="33"/>
        <end position="53"/>
    </location>
</feature>
<dbReference type="NCBIfam" id="TIGR00254">
    <property type="entry name" value="GGDEF"/>
    <property type="match status" value="1"/>
</dbReference>
<evidence type="ECO:0000256" key="1">
    <source>
        <dbReference type="ARBA" id="ARBA00012528"/>
    </source>
</evidence>
<keyword evidence="3" id="KW-0812">Transmembrane</keyword>
<dbReference type="InterPro" id="IPR050469">
    <property type="entry name" value="Diguanylate_Cyclase"/>
</dbReference>
<feature type="transmembrane region" description="Helical" evidence="3">
    <location>
        <begin position="59"/>
        <end position="78"/>
    </location>
</feature>
<dbReference type="PANTHER" id="PTHR45138">
    <property type="entry name" value="REGULATORY COMPONENTS OF SENSORY TRANSDUCTION SYSTEM"/>
    <property type="match status" value="1"/>
</dbReference>
<proteinExistence type="predicted"/>
<protein>
    <recommendedName>
        <fullName evidence="1">diguanylate cyclase</fullName>
        <ecNumber evidence="1">2.7.7.65</ecNumber>
    </recommendedName>
</protein>
<keyword evidence="6" id="KW-1185">Reference proteome</keyword>
<feature type="transmembrane region" description="Helical" evidence="3">
    <location>
        <begin position="148"/>
        <end position="168"/>
    </location>
</feature>